<evidence type="ECO:0000313" key="2">
    <source>
        <dbReference type="Proteomes" id="UP001647509"/>
    </source>
</evidence>
<organism evidence="1 2">
    <name type="scientific">Pseudotamlana agarivorans</name>
    <dbReference type="NCBI Taxonomy" id="481183"/>
    <lineage>
        <taxon>Bacteria</taxon>
        <taxon>Pseudomonadati</taxon>
        <taxon>Bacteroidota</taxon>
        <taxon>Flavobacteriia</taxon>
        <taxon>Flavobacteriales</taxon>
        <taxon>Flavobacteriaceae</taxon>
        <taxon>Pseudotamlana</taxon>
    </lineage>
</organism>
<reference evidence="1" key="1">
    <citation type="submission" date="2021-05" db="EMBL/GenBank/DDBJ databases">
        <title>Draft genomes of bacteria isolated from model marine particles.</title>
        <authorList>
            <person name="Datta M.S."/>
            <person name="Schwartzman J.A."/>
            <person name="Enke T.N."/>
            <person name="Saavedra J."/>
            <person name="Cermak N."/>
            <person name="Cordero O.X."/>
        </authorList>
    </citation>
    <scope>NUCLEOTIDE SEQUENCE</scope>
    <source>
        <strain evidence="1">I2M19</strain>
    </source>
</reference>
<proteinExistence type="predicted"/>
<accession>A0ACC5U984</accession>
<sequence length="523" mass="58334">MKNRYKYIMITVVTILLGSMVSCSDFLDEDPKGLLTPDTFFKNAEEVTLALNKLTDDASGPAGFLQHLGTDIGNSGRIPLSAAGRFGGYEYFPDTGRVNNTWSGYYTVVRDANTFLASIERSSLPDDVKGNAIAQILFFRAFVYLKLVVEFGDVPYWRDELINIEEVSLLGKTDAHEIVKGLISDLEEAISSGDLSTKKWNENEGRPTVWAARMLKAHCHVWLAKDDRNEWKGAHAELLALTNNSPHALSNDYADMHREGNEMHDEIIYGRQYLIDVHGSNPVSAHYRRQSENGNTRTAMTEIGVNVGASQINLRRSFAITFDNNDKRKLYNVWDSQLLQDSTTVANFNWVYIPKFQRAPVPTVDPLLSFSEANNNSSEPARVFLLADAYLLLAEAEFMLNGSTQAALNAINTVRKRTGLADYTSITMEDIRNERAWELVSDGYWGRKKDLVRWGILEKTVIELPAKEIAAGANATAIEYAEAEAAIISAAPVGKYHVLPIPLSEIEQSRDIGGALTQNPLWE</sequence>
<protein>
    <submittedName>
        <fullName evidence="1">RagB/SusD family nutrient uptake outer membrane protein</fullName>
    </submittedName>
</protein>
<dbReference type="Proteomes" id="UP001647509">
    <property type="component" value="Unassembled WGS sequence"/>
</dbReference>
<comment type="caution">
    <text evidence="1">The sequence shown here is derived from an EMBL/GenBank/DDBJ whole genome shotgun (WGS) entry which is preliminary data.</text>
</comment>
<dbReference type="EMBL" id="JAHKPD010000013">
    <property type="protein sequence ID" value="MBU2950871.1"/>
    <property type="molecule type" value="Genomic_DNA"/>
</dbReference>
<evidence type="ECO:0000313" key="1">
    <source>
        <dbReference type="EMBL" id="MBU2950871.1"/>
    </source>
</evidence>
<gene>
    <name evidence="1" type="ORF">KO493_09190</name>
</gene>
<name>A0ACC5U984_9FLAO</name>
<keyword evidence="2" id="KW-1185">Reference proteome</keyword>